<name>A0A2H0YM26_9BACT</name>
<dbReference type="PIRSF" id="PIRSF018427">
    <property type="entry name" value="Isopntndiph_ism"/>
    <property type="match status" value="1"/>
</dbReference>
<dbReference type="PANTHER" id="PTHR10885:SF0">
    <property type="entry name" value="ISOPENTENYL-DIPHOSPHATE DELTA-ISOMERASE"/>
    <property type="match status" value="1"/>
</dbReference>
<feature type="domain" description="Nudix hydrolase" evidence="11">
    <location>
        <begin position="27"/>
        <end position="158"/>
    </location>
</feature>
<evidence type="ECO:0000313" key="13">
    <source>
        <dbReference type="Proteomes" id="UP000230088"/>
    </source>
</evidence>
<comment type="similarity">
    <text evidence="2">Belongs to the IPP isomerase type 1 family.</text>
</comment>
<comment type="pathway">
    <text evidence="1">Isoprenoid biosynthesis; dimethylallyl diphosphate biosynthesis; dimethylallyl diphosphate from isopentenyl diphosphate: step 1/1.</text>
</comment>
<sequence>MTYVVLVNKKDKEIGREEKLKAHQEGKLHRAFSIFIFNKKGELLLQKRAEAKYHSGGLWSNACCSHPRPGFDLKGEAKKRLKEEMGIETCLKEVFSFIYKAKVGDLIEHEFDYVFVGKFDGEPKPDKSEAEDWKWLNEKDLKKDIKESPEKYTFWLKIIFNKHWSKIFESQKIYGEI</sequence>
<accession>A0A2H0YM26</accession>
<evidence type="ECO:0000313" key="12">
    <source>
        <dbReference type="EMBL" id="PIS39557.1"/>
    </source>
</evidence>
<dbReference type="EC" id="5.3.3.2" evidence="3 10"/>
<keyword evidence="7" id="KW-0464">Manganese</keyword>
<evidence type="ECO:0000256" key="8">
    <source>
        <dbReference type="ARBA" id="ARBA00023229"/>
    </source>
</evidence>
<dbReference type="GO" id="GO:0005737">
    <property type="term" value="C:cytoplasm"/>
    <property type="evidence" value="ECO:0007669"/>
    <property type="project" value="TreeGrafter"/>
</dbReference>
<protein>
    <recommendedName>
        <fullName evidence="3 10">Isopentenyl-diphosphate delta-isomerase</fullName>
        <ecNumber evidence="3 10">5.3.3.2</ecNumber>
    </recommendedName>
</protein>
<dbReference type="Pfam" id="PF00293">
    <property type="entry name" value="NUDIX"/>
    <property type="match status" value="1"/>
</dbReference>
<dbReference type="NCBIfam" id="NF002995">
    <property type="entry name" value="PRK03759.1"/>
    <property type="match status" value="1"/>
</dbReference>
<proteinExistence type="inferred from homology"/>
<dbReference type="AlphaFoldDB" id="A0A2H0YM26"/>
<dbReference type="Proteomes" id="UP000230088">
    <property type="component" value="Unassembled WGS sequence"/>
</dbReference>
<evidence type="ECO:0000256" key="5">
    <source>
        <dbReference type="ARBA" id="ARBA00022723"/>
    </source>
</evidence>
<evidence type="ECO:0000256" key="6">
    <source>
        <dbReference type="ARBA" id="ARBA00022842"/>
    </source>
</evidence>
<evidence type="ECO:0000259" key="11">
    <source>
        <dbReference type="PROSITE" id="PS51462"/>
    </source>
</evidence>
<dbReference type="HAMAP" id="MF_00202">
    <property type="entry name" value="Idi"/>
    <property type="match status" value="1"/>
</dbReference>
<dbReference type="InterPro" id="IPR000086">
    <property type="entry name" value="NUDIX_hydrolase_dom"/>
</dbReference>
<dbReference type="GO" id="GO:0046872">
    <property type="term" value="F:metal ion binding"/>
    <property type="evidence" value="ECO:0007669"/>
    <property type="project" value="UniProtKB-KW"/>
</dbReference>
<dbReference type="UniPathway" id="UPA00059">
    <property type="reaction ID" value="UER00104"/>
</dbReference>
<organism evidence="12 13">
    <name type="scientific">Candidatus Nealsonbacteria bacterium CG08_land_8_20_14_0_20_38_20</name>
    <dbReference type="NCBI Taxonomy" id="1974705"/>
    <lineage>
        <taxon>Bacteria</taxon>
        <taxon>Candidatus Nealsoniibacteriota</taxon>
    </lineage>
</organism>
<dbReference type="InterPro" id="IPR015797">
    <property type="entry name" value="NUDIX_hydrolase-like_dom_sf"/>
</dbReference>
<dbReference type="GO" id="GO:0050992">
    <property type="term" value="P:dimethylallyl diphosphate biosynthetic process"/>
    <property type="evidence" value="ECO:0007669"/>
    <property type="project" value="UniProtKB-UniPathway"/>
</dbReference>
<dbReference type="PROSITE" id="PS51462">
    <property type="entry name" value="NUDIX"/>
    <property type="match status" value="1"/>
</dbReference>
<dbReference type="Gene3D" id="3.90.79.10">
    <property type="entry name" value="Nucleoside Triphosphate Pyrophosphohydrolase"/>
    <property type="match status" value="1"/>
</dbReference>
<dbReference type="InterPro" id="IPR011876">
    <property type="entry name" value="IsopentenylPP_isomerase_typ1"/>
</dbReference>
<dbReference type="SUPFAM" id="SSF55811">
    <property type="entry name" value="Nudix"/>
    <property type="match status" value="1"/>
</dbReference>
<keyword evidence="8" id="KW-0414">Isoprene biosynthesis</keyword>
<dbReference type="NCBIfam" id="TIGR02150">
    <property type="entry name" value="IPP_isom_1"/>
    <property type="match status" value="1"/>
</dbReference>
<keyword evidence="6" id="KW-0460">Magnesium</keyword>
<dbReference type="GO" id="GO:0009240">
    <property type="term" value="P:isopentenyl diphosphate biosynthetic process"/>
    <property type="evidence" value="ECO:0007669"/>
    <property type="project" value="TreeGrafter"/>
</dbReference>
<dbReference type="InterPro" id="IPR056375">
    <property type="entry name" value="Idi_bact"/>
</dbReference>
<keyword evidence="9 12" id="KW-0413">Isomerase</keyword>
<evidence type="ECO:0000256" key="1">
    <source>
        <dbReference type="ARBA" id="ARBA00004826"/>
    </source>
</evidence>
<evidence type="ECO:0000256" key="9">
    <source>
        <dbReference type="ARBA" id="ARBA00023235"/>
    </source>
</evidence>
<evidence type="ECO:0000256" key="7">
    <source>
        <dbReference type="ARBA" id="ARBA00023211"/>
    </source>
</evidence>
<evidence type="ECO:0000256" key="10">
    <source>
        <dbReference type="NCBIfam" id="TIGR02150"/>
    </source>
</evidence>
<keyword evidence="4" id="KW-0963">Cytoplasm</keyword>
<evidence type="ECO:0000256" key="2">
    <source>
        <dbReference type="ARBA" id="ARBA00007579"/>
    </source>
</evidence>
<dbReference type="EMBL" id="PEYD01000025">
    <property type="protein sequence ID" value="PIS39557.1"/>
    <property type="molecule type" value="Genomic_DNA"/>
</dbReference>
<keyword evidence="5" id="KW-0479">Metal-binding</keyword>
<gene>
    <name evidence="12" type="ORF">COT33_01385</name>
</gene>
<reference evidence="13" key="1">
    <citation type="submission" date="2017-09" db="EMBL/GenBank/DDBJ databases">
        <title>Depth-based differentiation of microbial function through sediment-hosted aquifers and enrichment of novel symbionts in the deep terrestrial subsurface.</title>
        <authorList>
            <person name="Probst A.J."/>
            <person name="Ladd B."/>
            <person name="Jarett J.K."/>
            <person name="Geller-Mcgrath D.E."/>
            <person name="Sieber C.M.K."/>
            <person name="Emerson J.B."/>
            <person name="Anantharaman K."/>
            <person name="Thomas B.C."/>
            <person name="Malmstrom R."/>
            <person name="Stieglmeier M."/>
            <person name="Klingl A."/>
            <person name="Woyke T."/>
            <person name="Ryan C.M."/>
            <person name="Banfield J.F."/>
        </authorList>
    </citation>
    <scope>NUCLEOTIDE SEQUENCE [LARGE SCALE GENOMIC DNA]</scope>
</reference>
<dbReference type="PANTHER" id="PTHR10885">
    <property type="entry name" value="ISOPENTENYL-DIPHOSPHATE DELTA-ISOMERASE"/>
    <property type="match status" value="1"/>
</dbReference>
<evidence type="ECO:0000256" key="3">
    <source>
        <dbReference type="ARBA" id="ARBA00012057"/>
    </source>
</evidence>
<comment type="caution">
    <text evidence="12">The sequence shown here is derived from an EMBL/GenBank/DDBJ whole genome shotgun (WGS) entry which is preliminary data.</text>
</comment>
<evidence type="ECO:0000256" key="4">
    <source>
        <dbReference type="ARBA" id="ARBA00022490"/>
    </source>
</evidence>
<dbReference type="GO" id="GO:0004452">
    <property type="term" value="F:isopentenyl-diphosphate delta-isomerase activity"/>
    <property type="evidence" value="ECO:0007669"/>
    <property type="project" value="UniProtKB-UniRule"/>
</dbReference>
<dbReference type="CDD" id="cd02885">
    <property type="entry name" value="NUDIX_IPP_Isomerase"/>
    <property type="match status" value="1"/>
</dbReference>